<proteinExistence type="predicted"/>
<dbReference type="EMBL" id="BART01018490">
    <property type="protein sequence ID" value="GAG75375.1"/>
    <property type="molecule type" value="Genomic_DNA"/>
</dbReference>
<sequence>MNENLSGLVFNDEHFLCEDCCGSHSEEDLSNWTKTVMQNPQNGMPIALWLIHEQNKDKTMMTVRK</sequence>
<evidence type="ECO:0000313" key="1">
    <source>
        <dbReference type="EMBL" id="GAG75375.1"/>
    </source>
</evidence>
<gene>
    <name evidence="1" type="ORF">S01H4_34893</name>
</gene>
<reference evidence="1" key="1">
    <citation type="journal article" date="2014" name="Front. Microbiol.">
        <title>High frequency of phylogenetically diverse reductive dehalogenase-homologous genes in deep subseafloor sedimentary metagenomes.</title>
        <authorList>
            <person name="Kawai M."/>
            <person name="Futagami T."/>
            <person name="Toyoda A."/>
            <person name="Takaki Y."/>
            <person name="Nishi S."/>
            <person name="Hori S."/>
            <person name="Arai W."/>
            <person name="Tsubouchi T."/>
            <person name="Morono Y."/>
            <person name="Uchiyama I."/>
            <person name="Ito T."/>
            <person name="Fujiyama A."/>
            <person name="Inagaki F."/>
            <person name="Takami H."/>
        </authorList>
    </citation>
    <scope>NUCLEOTIDE SEQUENCE</scope>
    <source>
        <strain evidence="1">Expedition CK06-06</strain>
    </source>
</reference>
<protein>
    <submittedName>
        <fullName evidence="1">Uncharacterized protein</fullName>
    </submittedName>
</protein>
<comment type="caution">
    <text evidence="1">The sequence shown here is derived from an EMBL/GenBank/DDBJ whole genome shotgun (WGS) entry which is preliminary data.</text>
</comment>
<name>X0ZZR8_9ZZZZ</name>
<dbReference type="AlphaFoldDB" id="X0ZZR8"/>
<accession>X0ZZR8</accession>
<organism evidence="1">
    <name type="scientific">marine sediment metagenome</name>
    <dbReference type="NCBI Taxonomy" id="412755"/>
    <lineage>
        <taxon>unclassified sequences</taxon>
        <taxon>metagenomes</taxon>
        <taxon>ecological metagenomes</taxon>
    </lineage>
</organism>